<dbReference type="EC" id="1.3.1.104" evidence="11"/>
<dbReference type="SUPFAM" id="SSF50129">
    <property type="entry name" value="GroES-like"/>
    <property type="match status" value="1"/>
</dbReference>
<keyword evidence="3" id="KW-0444">Lipid biosynthesis</keyword>
<dbReference type="GO" id="GO:0006633">
    <property type="term" value="P:fatty acid biosynthetic process"/>
    <property type="evidence" value="ECO:0007669"/>
    <property type="project" value="UniProtKB-KW"/>
</dbReference>
<keyword evidence="8" id="KW-0443">Lipid metabolism</keyword>
<keyword evidence="7" id="KW-0560">Oxidoreductase</keyword>
<dbReference type="Gene3D" id="3.40.50.720">
    <property type="entry name" value="NAD(P)-binding Rossmann-like Domain"/>
    <property type="match status" value="1"/>
</dbReference>
<dbReference type="InterPro" id="IPR051034">
    <property type="entry name" value="Mito_Enoyl-ACP_Reductase"/>
</dbReference>
<dbReference type="Proteomes" id="UP001166286">
    <property type="component" value="Unassembled WGS sequence"/>
</dbReference>
<dbReference type="Gene3D" id="3.90.180.10">
    <property type="entry name" value="Medium-chain alcohol dehydrogenases, catalytic domain"/>
    <property type="match status" value="1"/>
</dbReference>
<dbReference type="InterPro" id="IPR020843">
    <property type="entry name" value="ER"/>
</dbReference>
<evidence type="ECO:0000256" key="10">
    <source>
        <dbReference type="ARBA" id="ARBA00023160"/>
    </source>
</evidence>
<dbReference type="Pfam" id="PF00107">
    <property type="entry name" value="ADH_zinc_N"/>
    <property type="match status" value="1"/>
</dbReference>
<dbReference type="PANTHER" id="PTHR43981:SF2">
    <property type="entry name" value="ENOYL-[ACYL-CARRIER-PROTEIN] REDUCTASE, MITOCHONDRIAL"/>
    <property type="match status" value="1"/>
</dbReference>
<keyword evidence="15" id="KW-1185">Reference proteome</keyword>
<evidence type="ECO:0000313" key="14">
    <source>
        <dbReference type="EMBL" id="KAK0508702.1"/>
    </source>
</evidence>
<comment type="subcellular location">
    <subcellularLocation>
        <location evidence="1">Mitochondrion</location>
    </subcellularLocation>
</comment>
<evidence type="ECO:0000313" key="15">
    <source>
        <dbReference type="Proteomes" id="UP001166286"/>
    </source>
</evidence>
<dbReference type="InterPro" id="IPR013149">
    <property type="entry name" value="ADH-like_C"/>
</dbReference>
<gene>
    <name evidence="14" type="ORF">JMJ35_008978</name>
</gene>
<evidence type="ECO:0000256" key="1">
    <source>
        <dbReference type="ARBA" id="ARBA00004173"/>
    </source>
</evidence>
<dbReference type="InterPro" id="IPR036291">
    <property type="entry name" value="NAD(P)-bd_dom_sf"/>
</dbReference>
<dbReference type="AlphaFoldDB" id="A0AA39QT33"/>
<evidence type="ECO:0000256" key="7">
    <source>
        <dbReference type="ARBA" id="ARBA00023002"/>
    </source>
</evidence>
<keyword evidence="4" id="KW-0276">Fatty acid metabolism</keyword>
<dbReference type="PANTHER" id="PTHR43981">
    <property type="entry name" value="ENOYL-[ACYL-CARRIER-PROTEIN] REDUCTASE, MITOCHONDRIAL"/>
    <property type="match status" value="1"/>
</dbReference>
<sequence>MPSQWPKSAISISPRPCIRSQCLMERHPKPDLDRRRNISTYGYVQAKSLVYSKHGSPQDVLDLHTHSISPPHSSLLTLRTLASPLNPADINQIQGTYASLPSFTSTLGIPQPSAVPGNEACFEVLSAGSGAKTVQKGDWVIARHTGLGTWRTHLQISEEHVTRVDKEGLRAEQAGTVSVNPVTAYRMLKDFKTLKEGDWYIQNGANSGVGRAALQLGKRWGYRCIAVVRGRPGEEGEKLKRELEDLGATRVVSDEEMMAREFKEQVKEWTNGGKEEIKLALNCVGGDAAMAMAKVLGEGGCMVTYGAMSKSPMRVGASMLIFKDLRFEGFWVSRWSDQHPEEKKRTVDEILDLIRKGEFRDVPMVEVPWNWDTKKEELVDAVQGTLEGFRKGKGVFIFGDT</sequence>
<dbReference type="Pfam" id="PF08240">
    <property type="entry name" value="ADH_N"/>
    <property type="match status" value="1"/>
</dbReference>
<keyword evidence="10" id="KW-0275">Fatty acid biosynthesis</keyword>
<dbReference type="FunFam" id="3.40.50.720:FF:000112">
    <property type="entry name" value="Enoyl-[acyl-carrier-protein] reductase 1, mitochondrial"/>
    <property type="match status" value="1"/>
</dbReference>
<organism evidence="14 15">
    <name type="scientific">Cladonia borealis</name>
    <dbReference type="NCBI Taxonomy" id="184061"/>
    <lineage>
        <taxon>Eukaryota</taxon>
        <taxon>Fungi</taxon>
        <taxon>Dikarya</taxon>
        <taxon>Ascomycota</taxon>
        <taxon>Pezizomycotina</taxon>
        <taxon>Lecanoromycetes</taxon>
        <taxon>OSLEUM clade</taxon>
        <taxon>Lecanoromycetidae</taxon>
        <taxon>Lecanorales</taxon>
        <taxon>Lecanorineae</taxon>
        <taxon>Cladoniaceae</taxon>
        <taxon>Cladonia</taxon>
    </lineage>
</organism>
<evidence type="ECO:0000259" key="13">
    <source>
        <dbReference type="SMART" id="SM00829"/>
    </source>
</evidence>
<evidence type="ECO:0000256" key="3">
    <source>
        <dbReference type="ARBA" id="ARBA00022516"/>
    </source>
</evidence>
<evidence type="ECO:0000256" key="4">
    <source>
        <dbReference type="ARBA" id="ARBA00022832"/>
    </source>
</evidence>
<evidence type="ECO:0000256" key="2">
    <source>
        <dbReference type="ARBA" id="ARBA00010371"/>
    </source>
</evidence>
<comment type="catalytic activity">
    <reaction evidence="12">
        <text>a 2,3-saturated acyl-[ACP] + NADP(+) = a (2E)-enoyl-[ACP] + NADPH + H(+)</text>
        <dbReference type="Rhea" id="RHEA:22564"/>
        <dbReference type="Rhea" id="RHEA-COMP:9925"/>
        <dbReference type="Rhea" id="RHEA-COMP:9926"/>
        <dbReference type="ChEBI" id="CHEBI:15378"/>
        <dbReference type="ChEBI" id="CHEBI:57783"/>
        <dbReference type="ChEBI" id="CHEBI:58349"/>
        <dbReference type="ChEBI" id="CHEBI:78784"/>
        <dbReference type="ChEBI" id="CHEBI:78785"/>
        <dbReference type="EC" id="1.3.1.104"/>
    </reaction>
</comment>
<name>A0AA39QT33_9LECA</name>
<reference evidence="14" key="1">
    <citation type="submission" date="2023-03" db="EMBL/GenBank/DDBJ databases">
        <title>Complete genome of Cladonia borealis.</title>
        <authorList>
            <person name="Park H."/>
        </authorList>
    </citation>
    <scope>NUCLEOTIDE SEQUENCE</scope>
    <source>
        <strain evidence="14">ANT050790</strain>
    </source>
</reference>
<protein>
    <recommendedName>
        <fullName evidence="11">enoyl-[acyl-carrier-protein] reductase</fullName>
        <ecNumber evidence="11">1.3.1.104</ecNumber>
    </recommendedName>
</protein>
<evidence type="ECO:0000256" key="9">
    <source>
        <dbReference type="ARBA" id="ARBA00023128"/>
    </source>
</evidence>
<dbReference type="EMBL" id="JAFEKC020000020">
    <property type="protein sequence ID" value="KAK0508702.1"/>
    <property type="molecule type" value="Genomic_DNA"/>
</dbReference>
<dbReference type="CDD" id="cd08290">
    <property type="entry name" value="ETR"/>
    <property type="match status" value="1"/>
</dbReference>
<dbReference type="InterPro" id="IPR013154">
    <property type="entry name" value="ADH-like_N"/>
</dbReference>
<comment type="caution">
    <text evidence="14">The sequence shown here is derived from an EMBL/GenBank/DDBJ whole genome shotgun (WGS) entry which is preliminary data.</text>
</comment>
<evidence type="ECO:0000256" key="6">
    <source>
        <dbReference type="ARBA" id="ARBA00022946"/>
    </source>
</evidence>
<keyword evidence="6" id="KW-0809">Transit peptide</keyword>
<proteinExistence type="inferred from homology"/>
<dbReference type="SUPFAM" id="SSF51735">
    <property type="entry name" value="NAD(P)-binding Rossmann-fold domains"/>
    <property type="match status" value="1"/>
</dbReference>
<dbReference type="GO" id="GO:0005739">
    <property type="term" value="C:mitochondrion"/>
    <property type="evidence" value="ECO:0007669"/>
    <property type="project" value="UniProtKB-SubCell"/>
</dbReference>
<comment type="similarity">
    <text evidence="2">Belongs to the zinc-containing alcohol dehydrogenase family. Quinone oxidoreductase subfamily.</text>
</comment>
<evidence type="ECO:0000256" key="5">
    <source>
        <dbReference type="ARBA" id="ARBA00022857"/>
    </source>
</evidence>
<dbReference type="GO" id="GO:0141148">
    <property type="term" value="F:enoyl-[acyl-carrier-protein] reductase (NADPH) activity"/>
    <property type="evidence" value="ECO:0007669"/>
    <property type="project" value="UniProtKB-EC"/>
</dbReference>
<feature type="domain" description="Enoyl reductase (ER)" evidence="13">
    <location>
        <begin position="56"/>
        <end position="396"/>
    </location>
</feature>
<keyword evidence="5" id="KW-0521">NADP</keyword>
<dbReference type="SMART" id="SM00829">
    <property type="entry name" value="PKS_ER"/>
    <property type="match status" value="1"/>
</dbReference>
<evidence type="ECO:0000256" key="8">
    <source>
        <dbReference type="ARBA" id="ARBA00023098"/>
    </source>
</evidence>
<keyword evidence="9" id="KW-0496">Mitochondrion</keyword>
<evidence type="ECO:0000256" key="11">
    <source>
        <dbReference type="ARBA" id="ARBA00038963"/>
    </source>
</evidence>
<evidence type="ECO:0000256" key="12">
    <source>
        <dbReference type="ARBA" id="ARBA00048843"/>
    </source>
</evidence>
<accession>A0AA39QT33</accession>
<dbReference type="InterPro" id="IPR011032">
    <property type="entry name" value="GroES-like_sf"/>
</dbReference>